<proteinExistence type="predicted"/>
<evidence type="ECO:0000256" key="1">
    <source>
        <dbReference type="ARBA" id="ARBA00022676"/>
    </source>
</evidence>
<dbReference type="PANTHER" id="PTHR30160">
    <property type="entry name" value="TETRAACYLDISACCHARIDE 4'-KINASE-RELATED"/>
    <property type="match status" value="1"/>
</dbReference>
<keyword evidence="1" id="KW-0328">Glycosyltransferase</keyword>
<accession>S5TMS9</accession>
<dbReference type="GO" id="GO:0005829">
    <property type="term" value="C:cytosol"/>
    <property type="evidence" value="ECO:0007669"/>
    <property type="project" value="TreeGrafter"/>
</dbReference>
<dbReference type="Gene3D" id="3.40.50.2000">
    <property type="entry name" value="Glycogen Phosphorylase B"/>
    <property type="match status" value="2"/>
</dbReference>
<dbReference type="AlphaFoldDB" id="S5TMS9"/>
<dbReference type="InterPro" id="IPR051199">
    <property type="entry name" value="LPS_LOS_Heptosyltrfase"/>
</dbReference>
<sequence length="368" mass="39747">MTDRPAPPHSAPARVAVFARLWEPGLGDLVQRNIFLALIRRAYPEAVITHVLPRATAARFGEFLAGHSLAADVLCCPDYGDDDPAGWAHFQQQAGRFDLCVVDPDSHGLGGTHAAAYGIPHRIGFALGHTGPDGLTTTIRIGRPLFGAPDLFDFATGLAQALGVPPPGHVDTVPPFPYAPEPLPDLIAPTVVLHPGGAPHWNRRWPLARYIELAERLGETAGSIAWVGSADEVSELQRAGKHVFAGVGLNRLATLLAHADLLIGSDSAPAHIAAALGTPTIVLYGPTFTEFMWARVYPRHEGINRRYPCQQIRNLQRGAGPAVMPCEHSCRYAYAGPDGPYPKCLTDITVDEVHRAARRRIPLRMPHD</sequence>
<dbReference type="PANTHER" id="PTHR30160:SF1">
    <property type="entry name" value="LIPOPOLYSACCHARIDE 1,2-N-ACETYLGLUCOSAMINETRANSFERASE-RELATED"/>
    <property type="match status" value="1"/>
</dbReference>
<evidence type="ECO:0000313" key="3">
    <source>
        <dbReference type="EMBL" id="AGS49693.1"/>
    </source>
</evidence>
<dbReference type="Pfam" id="PF01075">
    <property type="entry name" value="Glyco_transf_9"/>
    <property type="match status" value="1"/>
</dbReference>
<dbReference type="EMBL" id="KF264553">
    <property type="protein sequence ID" value="AGS49693.1"/>
    <property type="molecule type" value="Genomic_DNA"/>
</dbReference>
<reference evidence="3" key="1">
    <citation type="journal article" date="2013" name="Proc. Natl. Acad. Sci. U.S.A.">
        <title>Mapping gene clusters within arrayed metagenomic libraries to expand the structural diversity of biomedically relevant natural products.</title>
        <authorList>
            <person name="Owen J.G."/>
            <person name="Reddy B.V."/>
            <person name="Ternei M.A."/>
            <person name="Charlop-Powers Z."/>
            <person name="Calle P.Y."/>
            <person name="Kim J.H."/>
            <person name="Brady S.F."/>
        </authorList>
    </citation>
    <scope>NUCLEOTIDE SEQUENCE</scope>
</reference>
<dbReference type="InterPro" id="IPR002201">
    <property type="entry name" value="Glyco_trans_9"/>
</dbReference>
<name>S5TMS9_9BACT</name>
<keyword evidence="2 3" id="KW-0808">Transferase</keyword>
<protein>
    <submittedName>
        <fullName evidence="3">Glycosyl transferase, family 9</fullName>
    </submittedName>
</protein>
<dbReference type="CDD" id="cd03789">
    <property type="entry name" value="GT9_LPS_heptosyltransferase"/>
    <property type="match status" value="1"/>
</dbReference>
<dbReference type="SUPFAM" id="SSF53756">
    <property type="entry name" value="UDP-Glycosyltransferase/glycogen phosphorylase"/>
    <property type="match status" value="1"/>
</dbReference>
<dbReference type="GO" id="GO:0008713">
    <property type="term" value="F:ADP-heptose-lipopolysaccharide heptosyltransferase activity"/>
    <property type="evidence" value="ECO:0007669"/>
    <property type="project" value="TreeGrafter"/>
</dbReference>
<dbReference type="GO" id="GO:0009244">
    <property type="term" value="P:lipopolysaccharide core region biosynthetic process"/>
    <property type="evidence" value="ECO:0007669"/>
    <property type="project" value="TreeGrafter"/>
</dbReference>
<evidence type="ECO:0000256" key="2">
    <source>
        <dbReference type="ARBA" id="ARBA00022679"/>
    </source>
</evidence>
<organism evidence="3">
    <name type="scientific">uncultured bacterium esnapd14</name>
    <dbReference type="NCBI Taxonomy" id="1366594"/>
    <lineage>
        <taxon>Bacteria</taxon>
        <taxon>environmental samples</taxon>
    </lineage>
</organism>